<dbReference type="STRING" id="1442368.A0A0D2DXQ5"/>
<evidence type="ECO:0008006" key="4">
    <source>
        <dbReference type="Google" id="ProtNLM"/>
    </source>
</evidence>
<dbReference type="GO" id="GO:0005868">
    <property type="term" value="C:cytoplasmic dynein complex"/>
    <property type="evidence" value="ECO:0007669"/>
    <property type="project" value="TreeGrafter"/>
</dbReference>
<dbReference type="EMBL" id="KN846971">
    <property type="protein sequence ID" value="KIW82541.1"/>
    <property type="molecule type" value="Genomic_DNA"/>
</dbReference>
<dbReference type="CDD" id="cd21456">
    <property type="entry name" value="DLC-like_SpDlc1-like"/>
    <property type="match status" value="1"/>
</dbReference>
<evidence type="ECO:0000313" key="3">
    <source>
        <dbReference type="Proteomes" id="UP000053029"/>
    </source>
</evidence>
<dbReference type="RefSeq" id="XP_013286349.1">
    <property type="nucleotide sequence ID" value="XM_013430895.1"/>
</dbReference>
<organism evidence="2 3">
    <name type="scientific">Fonsecaea pedrosoi CBS 271.37</name>
    <dbReference type="NCBI Taxonomy" id="1442368"/>
    <lineage>
        <taxon>Eukaryota</taxon>
        <taxon>Fungi</taxon>
        <taxon>Dikarya</taxon>
        <taxon>Ascomycota</taxon>
        <taxon>Pezizomycotina</taxon>
        <taxon>Eurotiomycetes</taxon>
        <taxon>Chaetothyriomycetidae</taxon>
        <taxon>Chaetothyriales</taxon>
        <taxon>Herpotrichiellaceae</taxon>
        <taxon>Fonsecaea</taxon>
    </lineage>
</organism>
<keyword evidence="3" id="KW-1185">Reference proteome</keyword>
<feature type="region of interest" description="Disordered" evidence="1">
    <location>
        <begin position="1"/>
        <end position="57"/>
    </location>
</feature>
<dbReference type="PANTHER" id="PTHR21255:SF4">
    <property type="entry name" value="DYNEIN LIGHT CHAIN TCTEX-TYPE"/>
    <property type="match status" value="1"/>
</dbReference>
<dbReference type="InterPro" id="IPR038586">
    <property type="entry name" value="Tctex-1-like_sf"/>
</dbReference>
<feature type="compositionally biased region" description="Basic and acidic residues" evidence="1">
    <location>
        <begin position="97"/>
        <end position="115"/>
    </location>
</feature>
<dbReference type="HOGENOM" id="CLU_049911_0_0_1"/>
<dbReference type="PANTHER" id="PTHR21255">
    <property type="entry name" value="T-COMPLEX-ASSOCIATED-TESTIS-EXPRESSED 1/ DYNEIN LIGHT CHAIN"/>
    <property type="match status" value="1"/>
</dbReference>
<protein>
    <recommendedName>
        <fullName evidence="4">Dynein light chain, cytosolic</fullName>
    </recommendedName>
</protein>
<dbReference type="GO" id="GO:0007018">
    <property type="term" value="P:microtubule-based movement"/>
    <property type="evidence" value="ECO:0007669"/>
    <property type="project" value="TreeGrafter"/>
</dbReference>
<dbReference type="VEuPathDB" id="FungiDB:Z517_05568"/>
<reference evidence="2 3" key="1">
    <citation type="submission" date="2015-01" db="EMBL/GenBank/DDBJ databases">
        <title>The Genome Sequence of Fonsecaea pedrosoi CBS 271.37.</title>
        <authorList>
            <consortium name="The Broad Institute Genomics Platform"/>
            <person name="Cuomo C."/>
            <person name="de Hoog S."/>
            <person name="Gorbushina A."/>
            <person name="Stielow B."/>
            <person name="Teixiera M."/>
            <person name="Abouelleil A."/>
            <person name="Chapman S.B."/>
            <person name="Priest M."/>
            <person name="Young S.K."/>
            <person name="Wortman J."/>
            <person name="Nusbaum C."/>
            <person name="Birren B."/>
        </authorList>
    </citation>
    <scope>NUCLEOTIDE SEQUENCE [LARGE SCALE GENOMIC DNA]</scope>
    <source>
        <strain evidence="2 3">CBS 271.37</strain>
    </source>
</reference>
<dbReference type="AlphaFoldDB" id="A0A0D2DXQ5"/>
<feature type="compositionally biased region" description="Polar residues" evidence="1">
    <location>
        <begin position="124"/>
        <end position="134"/>
    </location>
</feature>
<evidence type="ECO:0000256" key="1">
    <source>
        <dbReference type="SAM" id="MobiDB-lite"/>
    </source>
</evidence>
<dbReference type="OrthoDB" id="10059120at2759"/>
<dbReference type="Gene3D" id="3.30.1140.40">
    <property type="entry name" value="Tctex-1"/>
    <property type="match status" value="1"/>
</dbReference>
<name>A0A0D2DXQ5_9EURO</name>
<dbReference type="Pfam" id="PF03645">
    <property type="entry name" value="Tctex-1"/>
    <property type="match status" value="1"/>
</dbReference>
<dbReference type="Proteomes" id="UP000053029">
    <property type="component" value="Unassembled WGS sequence"/>
</dbReference>
<feature type="region of interest" description="Disordered" evidence="1">
    <location>
        <begin position="90"/>
        <end position="179"/>
    </location>
</feature>
<proteinExistence type="predicted"/>
<feature type="region of interest" description="Disordered" evidence="1">
    <location>
        <begin position="314"/>
        <end position="336"/>
    </location>
</feature>
<accession>A0A0D2DXQ5</accession>
<dbReference type="GO" id="GO:0045505">
    <property type="term" value="F:dynein intermediate chain binding"/>
    <property type="evidence" value="ECO:0007669"/>
    <property type="project" value="TreeGrafter"/>
</dbReference>
<dbReference type="InterPro" id="IPR005334">
    <property type="entry name" value="Tctex-1-like"/>
</dbReference>
<gene>
    <name evidence="2" type="ORF">Z517_05568</name>
</gene>
<feature type="compositionally biased region" description="Polar residues" evidence="1">
    <location>
        <begin position="10"/>
        <end position="24"/>
    </location>
</feature>
<sequence>MSTLLRRVKSTITSFDPSQNNQPQGALHAVDQPGKPAKRHRLRKHHDSNPNLLDLGPNKRIFTLRQTQHPPEHGTLAEFRRRLARKASTFSLRTRHRQGEREQDELVKEEEKFRESVLVGSEKGSPTSKSQEQPDSAARETRLQGEEKACRPAGDGPDEQPYTRESSVTTVAPCDPASTLSVKEHPSLFKADSHSTPDISTASHDLLRKTQSTYITKYVAGGKIAVKKMASDQAPPPVPYTRLKEITENACEAALSGATSYSHSETEGWNTMIINSILGALVEETTVKPAPGSSTTSQPQYKYVVNSTIIQHAAPSPASTGDDTKKTSGRRGMHAASGAYWNNEKDGMWSFKYPGADSKGLDVVVGIIWVWVG</sequence>
<dbReference type="GeneID" id="25305058"/>
<feature type="compositionally biased region" description="Basic and acidic residues" evidence="1">
    <location>
        <begin position="137"/>
        <end position="150"/>
    </location>
</feature>
<evidence type="ECO:0000313" key="2">
    <source>
        <dbReference type="EMBL" id="KIW82541.1"/>
    </source>
</evidence>
<feature type="compositionally biased region" description="Basic residues" evidence="1">
    <location>
        <begin position="36"/>
        <end position="46"/>
    </location>
</feature>
<dbReference type="GO" id="GO:0005737">
    <property type="term" value="C:cytoplasm"/>
    <property type="evidence" value="ECO:0007669"/>
    <property type="project" value="TreeGrafter"/>
</dbReference>